<dbReference type="Gene3D" id="2.30.30.140">
    <property type="match status" value="2"/>
</dbReference>
<organism evidence="2">
    <name type="scientific">Helicoverpa armigera</name>
    <name type="common">Cotton bollworm</name>
    <name type="synonym">Heliothis armigera</name>
    <dbReference type="NCBI Taxonomy" id="29058"/>
    <lineage>
        <taxon>Eukaryota</taxon>
        <taxon>Metazoa</taxon>
        <taxon>Ecdysozoa</taxon>
        <taxon>Arthropoda</taxon>
        <taxon>Hexapoda</taxon>
        <taxon>Insecta</taxon>
        <taxon>Pterygota</taxon>
        <taxon>Neoptera</taxon>
        <taxon>Endopterygota</taxon>
        <taxon>Lepidoptera</taxon>
        <taxon>Glossata</taxon>
        <taxon>Ditrysia</taxon>
        <taxon>Noctuoidea</taxon>
        <taxon>Noctuidae</taxon>
        <taxon>Heliothinae</taxon>
        <taxon>Helicoverpa</taxon>
    </lineage>
</organism>
<dbReference type="CDD" id="cd20379">
    <property type="entry name" value="Tudor_dTUD-like"/>
    <property type="match status" value="1"/>
</dbReference>
<dbReference type="GO" id="GO:0005737">
    <property type="term" value="C:cytoplasm"/>
    <property type="evidence" value="ECO:0007669"/>
    <property type="project" value="UniProtKB-ARBA"/>
</dbReference>
<sequence length="392" mass="44447">MNNPCDFTVGTNHSVDVTHINHPHSFYVRTVEVRDIMDKIEKPDPQQISADRINLGQRVVYKSNVLDKYVRGNICSIQINEEITCDVFAIDYGFFDKSVLLKNIHDPDKNSEPENQIPGLAIHCQLNLCDPKTEEFPKEVIDAMKFFVGQPRDGKHSASIIVHATTNEKLTVELMTVDSPRDIATMLVLLDYTTLLKVLPSVSRFTNTADVAGPAHLSHIIKYKHRTLNIGDVLHVRVQSGTSLSGFYVAEMQEFKQMISDASNFAQHCKGRTMSDEDIVPGRPCAVRVQDPDTYERAIIKQVKETDRKALVQLVDSGKEFESHFSWIRSVISEIYLDRPILAIYCTTDEDQVWPTSLPRFLFPGYDLVIKIMALGNGFEVPHRVNIYPTKK</sequence>
<dbReference type="AlphaFoldDB" id="A0A223A599"/>
<dbReference type="InterPro" id="IPR035437">
    <property type="entry name" value="SNase_OB-fold_sf"/>
</dbReference>
<evidence type="ECO:0000313" key="2">
    <source>
        <dbReference type="EMBL" id="ASR92153.1"/>
    </source>
</evidence>
<evidence type="ECO:0000259" key="1">
    <source>
        <dbReference type="Pfam" id="PF00567"/>
    </source>
</evidence>
<name>A0A223A599_HELAM</name>
<dbReference type="InterPro" id="IPR002999">
    <property type="entry name" value="Tudor"/>
</dbReference>
<dbReference type="PANTHER" id="PTHR16442:SF1">
    <property type="entry name" value="RING FINGER PROTEIN 17"/>
    <property type="match status" value="1"/>
</dbReference>
<dbReference type="SUPFAM" id="SSF63748">
    <property type="entry name" value="Tudor/PWWP/MBT"/>
    <property type="match status" value="1"/>
</dbReference>
<dbReference type="Pfam" id="PF00567">
    <property type="entry name" value="TUDOR"/>
    <property type="match status" value="2"/>
</dbReference>
<feature type="domain" description="Tudor" evidence="1">
    <location>
        <begin position="236"/>
        <end position="346"/>
    </location>
</feature>
<protein>
    <submittedName>
        <fullName evidence="2">Tudor domain protein 1</fullName>
    </submittedName>
</protein>
<dbReference type="PANTHER" id="PTHR16442">
    <property type="entry name" value="RING FINGER PROTEIN 17"/>
    <property type="match status" value="1"/>
</dbReference>
<proteinExistence type="evidence at transcript level"/>
<reference evidence="2" key="1">
    <citation type="submission" date="2016-07" db="EMBL/GenBank/DDBJ databases">
        <title>Tudor domain proteins of Helicoverpa armigera.</title>
        <authorList>
            <person name="Heckel D.G."/>
        </authorList>
    </citation>
    <scope>NUCLEOTIDE SEQUENCE</scope>
    <source>
        <strain evidence="2">TWB</strain>
    </source>
</reference>
<dbReference type="Gene3D" id="2.40.50.90">
    <property type="match status" value="1"/>
</dbReference>
<dbReference type="EMBL" id="KX549447">
    <property type="protein sequence ID" value="ASR92153.1"/>
    <property type="molecule type" value="mRNA"/>
</dbReference>
<feature type="domain" description="Tudor" evidence="1">
    <location>
        <begin position="10"/>
        <end position="127"/>
    </location>
</feature>
<accession>A0A223A599</accession>